<keyword evidence="1" id="KW-1133">Transmembrane helix</keyword>
<dbReference type="Gene3D" id="3.40.50.300">
    <property type="entry name" value="P-loop containing nucleotide triphosphate hydrolases"/>
    <property type="match status" value="1"/>
</dbReference>
<evidence type="ECO:0000259" key="3">
    <source>
        <dbReference type="Pfam" id="PF25000"/>
    </source>
</evidence>
<dbReference type="Proteomes" id="UP000016922">
    <property type="component" value="Unassembled WGS sequence"/>
</dbReference>
<feature type="transmembrane region" description="Helical" evidence="1">
    <location>
        <begin position="980"/>
        <end position="1003"/>
    </location>
</feature>
<dbReference type="GO" id="GO:0043531">
    <property type="term" value="F:ADP binding"/>
    <property type="evidence" value="ECO:0007669"/>
    <property type="project" value="InterPro"/>
</dbReference>
<keyword evidence="5" id="KW-1185">Reference proteome</keyword>
<dbReference type="GeneID" id="19465513"/>
<dbReference type="OrthoDB" id="6161812at2759"/>
<organism evidence="4 5">
    <name type="scientific">Glarea lozoyensis (strain ATCC 20868 / MF5171)</name>
    <dbReference type="NCBI Taxonomy" id="1116229"/>
    <lineage>
        <taxon>Eukaryota</taxon>
        <taxon>Fungi</taxon>
        <taxon>Dikarya</taxon>
        <taxon>Ascomycota</taxon>
        <taxon>Pezizomycotina</taxon>
        <taxon>Leotiomycetes</taxon>
        <taxon>Helotiales</taxon>
        <taxon>Helotiaceae</taxon>
        <taxon>Glarea</taxon>
    </lineage>
</organism>
<feature type="transmembrane region" description="Helical" evidence="1">
    <location>
        <begin position="1010"/>
        <end position="1032"/>
    </location>
</feature>
<evidence type="ECO:0000313" key="5">
    <source>
        <dbReference type="Proteomes" id="UP000016922"/>
    </source>
</evidence>
<dbReference type="Pfam" id="PF00931">
    <property type="entry name" value="NB-ARC"/>
    <property type="match status" value="1"/>
</dbReference>
<dbReference type="RefSeq" id="XP_008080064.1">
    <property type="nucleotide sequence ID" value="XM_008081873.1"/>
</dbReference>
<keyword evidence="4" id="KW-0378">Hydrolase</keyword>
<dbReference type="STRING" id="1116229.S3D4S5"/>
<gene>
    <name evidence="4" type="ORF">GLAREA_06460</name>
</gene>
<sequence>MNSNFPIKVLPYPRNQHFFGRAAELQQLSDLLDHSNTASTSREPRTVLLRGMGGVGKTQVALEYANITTHYDAIFWLRCETMVALEESCRQVVQELGLATDPESSVQKTTLLKRWLANTDRQCLLILDDLDEPERTFLEIFPLKLNNGSVIATSRRNDGLDFQFASTLEVLPFEPEEGSKFLLHLLNRNNSLSNEATNAQADASLNLSERLGGLPLAIAQMGIMIRQRKMSVTSFLSFYEKYHEKIDRKQGRLTSTQYSYNLGSVWLLSFKTLSHGSYRLLGIISHLAPDSIPAALLCEDTSKVFEFDDAIFELVAGSLIRKHSKHSEMDIFSVHRLVQQAFRDYLSEQERSVAFDDTTKLIFNAIQDKYFGNATPSEETFKILRPHIDHLKALPEAQTSVTFDSLLSYTNKLEAYSPDDNQSTSSTDSIQDGAFSNLDSISSRSSVLAEERSSAISLLVEIFRKDIDLVASCSRLLSNANEDKFHREFGDLLTLFSKDLLADPVCKIKPHSANWIESRRYLISQNLVTYLKPPSGNSLTTLPPCQEKSSLVIERYLEQLDPVVESDEPPVSLPTTENATFYHSDDIWHAGDDDDHDFEEWTEHLKTLVSKSSAFEKLKTNLSRMSKPYRCNMSGCGKNVGFSTMSELAHHKGSKHKTLSGLSRIGNIDDKLRIVIGFVHFWTAYLRSIFRTSLMATIQSREEPCPANMVRGQWICACGYGIVDDFYESVPGSVASAMRELSANRNSESYATNAVPSIITREALSSLYDRIGVLATFVLKITTRLRRKIGLSGRKDRVDSSDAHELGELPTANSLTPRFLLLCITTWRGYDFTQMVPVDLNVASDEILFCELKKAYHRRAGTLKRLLSLFCIQDIRFVRFIITRNKLVDIDLHSRVEGRILETIPPVNHGDYSYDPKPIRHEPPVGHRTMMHRYCCPKACDLSHCLKRFPGYCQEQVRIQDDADDEIAWGIELVEGADLAYAWVFMLLIMGSSITFGIGWAVVRKDLSGGFAVSAVLLATFTCLLGTMQATLRTL</sequence>
<protein>
    <submittedName>
        <fullName evidence="4">p-loop containing nucleoside triphosphate hydrolase</fullName>
    </submittedName>
</protein>
<name>S3D4S5_GLAL2</name>
<dbReference type="PRINTS" id="PR00364">
    <property type="entry name" value="DISEASERSIST"/>
</dbReference>
<evidence type="ECO:0000256" key="1">
    <source>
        <dbReference type="SAM" id="Phobius"/>
    </source>
</evidence>
<dbReference type="SUPFAM" id="SSF52540">
    <property type="entry name" value="P-loop containing nucleoside triphosphate hydrolases"/>
    <property type="match status" value="1"/>
</dbReference>
<keyword evidence="1" id="KW-0472">Membrane</keyword>
<dbReference type="AlphaFoldDB" id="S3D4S5"/>
<dbReference type="HOGENOM" id="CLU_293558_0_0_1"/>
<evidence type="ECO:0000259" key="2">
    <source>
        <dbReference type="Pfam" id="PF00931"/>
    </source>
</evidence>
<dbReference type="OMA" id="TILWINC"/>
<dbReference type="GO" id="GO:0016787">
    <property type="term" value="F:hydrolase activity"/>
    <property type="evidence" value="ECO:0007669"/>
    <property type="project" value="UniProtKB-KW"/>
</dbReference>
<feature type="domain" description="DUF7779" evidence="3">
    <location>
        <begin position="269"/>
        <end position="350"/>
    </location>
</feature>
<dbReference type="EMBL" id="KE145358">
    <property type="protein sequence ID" value="EPE33447.1"/>
    <property type="molecule type" value="Genomic_DNA"/>
</dbReference>
<dbReference type="PANTHER" id="PTHR35205">
    <property type="entry name" value="NB-ARC AND TPR DOMAIN PROTEIN"/>
    <property type="match status" value="1"/>
</dbReference>
<dbReference type="InterPro" id="IPR056681">
    <property type="entry name" value="DUF7779"/>
</dbReference>
<dbReference type="PANTHER" id="PTHR35205:SF1">
    <property type="entry name" value="ZU5 DOMAIN-CONTAINING PROTEIN"/>
    <property type="match status" value="1"/>
</dbReference>
<keyword evidence="1" id="KW-0812">Transmembrane</keyword>
<reference evidence="4 5" key="1">
    <citation type="journal article" date="2013" name="BMC Genomics">
        <title>Genomics-driven discovery of the pneumocandin biosynthetic gene cluster in the fungus Glarea lozoyensis.</title>
        <authorList>
            <person name="Chen L."/>
            <person name="Yue Q."/>
            <person name="Zhang X."/>
            <person name="Xiang M."/>
            <person name="Wang C."/>
            <person name="Li S."/>
            <person name="Che Y."/>
            <person name="Ortiz-Lopez F.J."/>
            <person name="Bills G.F."/>
            <person name="Liu X."/>
            <person name="An Z."/>
        </authorList>
    </citation>
    <scope>NUCLEOTIDE SEQUENCE [LARGE SCALE GENOMIC DNA]</scope>
    <source>
        <strain evidence="5">ATCC 20868 / MF5171</strain>
    </source>
</reference>
<dbReference type="eggNOG" id="KOG4658">
    <property type="taxonomic scope" value="Eukaryota"/>
</dbReference>
<proteinExistence type="predicted"/>
<feature type="domain" description="NB-ARC" evidence="2">
    <location>
        <begin position="40"/>
        <end position="182"/>
    </location>
</feature>
<dbReference type="InterPro" id="IPR027417">
    <property type="entry name" value="P-loop_NTPase"/>
</dbReference>
<accession>S3D4S5</accession>
<dbReference type="KEGG" id="glz:GLAREA_06460"/>
<dbReference type="Pfam" id="PF25000">
    <property type="entry name" value="DUF7779"/>
    <property type="match status" value="1"/>
</dbReference>
<dbReference type="InterPro" id="IPR002182">
    <property type="entry name" value="NB-ARC"/>
</dbReference>
<evidence type="ECO:0000313" key="4">
    <source>
        <dbReference type="EMBL" id="EPE33447.1"/>
    </source>
</evidence>